<dbReference type="GO" id="GO:0003676">
    <property type="term" value="F:nucleic acid binding"/>
    <property type="evidence" value="ECO:0007669"/>
    <property type="project" value="InterPro"/>
</dbReference>
<proteinExistence type="inferred from homology"/>
<dbReference type="PIRSF" id="PIRSF005586">
    <property type="entry name" value="RNApol_RpoM"/>
    <property type="match status" value="1"/>
</dbReference>
<dbReference type="SMART" id="SM00440">
    <property type="entry name" value="ZnF_C2C2"/>
    <property type="match status" value="1"/>
</dbReference>
<feature type="domain" description="TFIIS-type" evidence="11">
    <location>
        <begin position="85"/>
        <end position="125"/>
    </location>
</feature>
<comment type="function">
    <text evidence="7">Core component of RNA polymerase I (Pol I), a DNA-dependent RNA polymerase which synthesizes ribosomal RNA precursors using the four ribonucleoside triphosphates as substrates. Can mediate Pol I proofreading of the nascent RNA transcript. Anchors into the Pol I active site to monitor transcription fidelity and cleave mis-incorporated 5'-ribonucleotides.</text>
</comment>
<keyword evidence="4 10" id="KW-0863">Zinc-finger</keyword>
<comment type="function">
    <text evidence="8">DNA-dependent RNA polymerase catalyzes the transcription of DNA into RNA using the four ribonucleoside triphosphates as substrates.</text>
</comment>
<dbReference type="AlphaFoldDB" id="A0A8B7XXR6"/>
<dbReference type="SUPFAM" id="SSF57783">
    <property type="entry name" value="Zinc beta-ribbon"/>
    <property type="match status" value="1"/>
</dbReference>
<reference evidence="13" key="1">
    <citation type="submission" date="2025-08" db="UniProtKB">
        <authorList>
            <consortium name="RefSeq"/>
        </authorList>
    </citation>
    <scope>IDENTIFICATION</scope>
</reference>
<feature type="zinc finger region" description="C4-type" evidence="10">
    <location>
        <begin position="20"/>
        <end position="42"/>
    </location>
</feature>
<dbReference type="Gene3D" id="2.20.25.10">
    <property type="match status" value="1"/>
</dbReference>
<feature type="binding site" evidence="9">
    <location>
        <position position="23"/>
    </location>
    <ligand>
        <name>Zn(2+)</name>
        <dbReference type="ChEBI" id="CHEBI:29105"/>
        <label>1</label>
    </ligand>
</feature>
<dbReference type="GeneID" id="110976251"/>
<evidence type="ECO:0000256" key="2">
    <source>
        <dbReference type="ARBA" id="ARBA00022478"/>
    </source>
</evidence>
<evidence type="ECO:0000256" key="7">
    <source>
        <dbReference type="ARBA" id="ARBA00044497"/>
    </source>
</evidence>
<protein>
    <recommendedName>
        <fullName evidence="8">DNA-directed RNA polymerase subunit</fullName>
    </recommendedName>
</protein>
<keyword evidence="2 8" id="KW-0240">DNA-directed RNA polymerase</keyword>
<evidence type="ECO:0000259" key="11">
    <source>
        <dbReference type="PROSITE" id="PS51133"/>
    </source>
</evidence>
<dbReference type="InterPro" id="IPR001222">
    <property type="entry name" value="Znf_TFIIS"/>
</dbReference>
<dbReference type="Pfam" id="PF01096">
    <property type="entry name" value="Zn_ribbon_TFIIS"/>
    <property type="match status" value="1"/>
</dbReference>
<keyword evidence="12" id="KW-1185">Reference proteome</keyword>
<dbReference type="GO" id="GO:0003899">
    <property type="term" value="F:DNA-directed RNA polymerase activity"/>
    <property type="evidence" value="ECO:0007669"/>
    <property type="project" value="InterPro"/>
</dbReference>
<dbReference type="PROSITE" id="PS51133">
    <property type="entry name" value="ZF_TFIIS_2"/>
    <property type="match status" value="1"/>
</dbReference>
<organism evidence="12 13">
    <name type="scientific">Acanthaster planci</name>
    <name type="common">Crown-of-thorns starfish</name>
    <dbReference type="NCBI Taxonomy" id="133434"/>
    <lineage>
        <taxon>Eukaryota</taxon>
        <taxon>Metazoa</taxon>
        <taxon>Echinodermata</taxon>
        <taxon>Eleutherozoa</taxon>
        <taxon>Asterozoa</taxon>
        <taxon>Asteroidea</taxon>
        <taxon>Valvatacea</taxon>
        <taxon>Valvatida</taxon>
        <taxon>Acanthasteridae</taxon>
        <taxon>Acanthaster</taxon>
    </lineage>
</organism>
<feature type="binding site" evidence="9">
    <location>
        <position position="117"/>
    </location>
    <ligand>
        <name>Zn(2+)</name>
        <dbReference type="ChEBI" id="CHEBI:29105"/>
        <label>2</label>
    </ligand>
</feature>
<evidence type="ECO:0000256" key="9">
    <source>
        <dbReference type="PIRSR" id="PIRSR005586-1"/>
    </source>
</evidence>
<dbReference type="PROSITE" id="PS00466">
    <property type="entry name" value="ZF_TFIIS_1"/>
    <property type="match status" value="1"/>
</dbReference>
<dbReference type="KEGG" id="aplc:110976251"/>
<dbReference type="CDD" id="cd10507">
    <property type="entry name" value="Zn-ribbon_RPA12"/>
    <property type="match status" value="1"/>
</dbReference>
<feature type="binding site" evidence="9">
    <location>
        <position position="92"/>
    </location>
    <ligand>
        <name>Zn(2+)</name>
        <dbReference type="ChEBI" id="CHEBI:29105"/>
        <label>2</label>
    </ligand>
</feature>
<gene>
    <name evidence="13" type="primary">LOC110976251</name>
</gene>
<dbReference type="PANTHER" id="PTHR11239:SF14">
    <property type="entry name" value="DNA-DIRECTED RNA POLYMERASE I SUBUNIT RPA12"/>
    <property type="match status" value="1"/>
</dbReference>
<evidence type="ECO:0000313" key="12">
    <source>
        <dbReference type="Proteomes" id="UP000694845"/>
    </source>
</evidence>
<dbReference type="CTD" id="30834"/>
<dbReference type="GO" id="GO:0006363">
    <property type="term" value="P:termination of RNA polymerase I transcription"/>
    <property type="evidence" value="ECO:0007669"/>
    <property type="project" value="TreeGrafter"/>
</dbReference>
<evidence type="ECO:0000256" key="3">
    <source>
        <dbReference type="ARBA" id="ARBA00022723"/>
    </source>
</evidence>
<evidence type="ECO:0000256" key="4">
    <source>
        <dbReference type="ARBA" id="ARBA00022771"/>
    </source>
</evidence>
<dbReference type="OMA" id="DHICTKC"/>
<comment type="subcellular location">
    <subcellularLocation>
        <location evidence="1">Nucleus</location>
        <location evidence="1">Nucleolus</location>
    </subcellularLocation>
</comment>
<dbReference type="GO" id="GO:0008270">
    <property type="term" value="F:zinc ion binding"/>
    <property type="evidence" value="ECO:0007669"/>
    <property type="project" value="UniProtKB-KW"/>
</dbReference>
<sequence>MCEMSGETSHEVFTSSREFCPQCGSILPFPKPGTLLMKCSLCPYGVDSRTALHDIVYHSYLRLNTRKKVRGQAEVTTEKDLGPLIDRACAKCGHDGLHFHTRQTRSADEGQTVFYFCPSCKHQEIEYS</sequence>
<comment type="similarity">
    <text evidence="8">Belongs to the archaeal rpoM/eukaryotic RPA12/RPB9/RPC11 RNA polymerase family.</text>
</comment>
<name>A0A8B7XXR6_ACAPL</name>
<dbReference type="InterPro" id="IPR012164">
    <property type="entry name" value="Rpa12/Rpb9/Rpc10/TFS"/>
</dbReference>
<evidence type="ECO:0000256" key="8">
    <source>
        <dbReference type="PIRNR" id="PIRNR005586"/>
    </source>
</evidence>
<dbReference type="RefSeq" id="XP_022085047.1">
    <property type="nucleotide sequence ID" value="XM_022229355.1"/>
</dbReference>
<evidence type="ECO:0000256" key="1">
    <source>
        <dbReference type="ARBA" id="ARBA00004604"/>
    </source>
</evidence>
<dbReference type="OrthoDB" id="10056816at2759"/>
<evidence type="ECO:0000256" key="6">
    <source>
        <dbReference type="ARBA" id="ARBA00023242"/>
    </source>
</evidence>
<evidence type="ECO:0000256" key="5">
    <source>
        <dbReference type="ARBA" id="ARBA00022833"/>
    </source>
</evidence>
<dbReference type="PANTHER" id="PTHR11239">
    <property type="entry name" value="DNA-DIRECTED RNA POLYMERASE"/>
    <property type="match status" value="1"/>
</dbReference>
<accession>A0A8B7XXR6</accession>
<evidence type="ECO:0000313" key="13">
    <source>
        <dbReference type="RefSeq" id="XP_022085047.1"/>
    </source>
</evidence>
<feature type="binding site" evidence="9">
    <location>
        <position position="20"/>
    </location>
    <ligand>
        <name>Zn(2+)</name>
        <dbReference type="ChEBI" id="CHEBI:29105"/>
        <label>1</label>
    </ligand>
</feature>
<keyword evidence="8" id="KW-0804">Transcription</keyword>
<feature type="binding site" evidence="9">
    <location>
        <position position="39"/>
    </location>
    <ligand>
        <name>Zn(2+)</name>
        <dbReference type="ChEBI" id="CHEBI:29105"/>
        <label>1</label>
    </ligand>
</feature>
<dbReference type="Proteomes" id="UP000694845">
    <property type="component" value="Unplaced"/>
</dbReference>
<keyword evidence="6 8" id="KW-0539">Nucleus</keyword>
<dbReference type="InterPro" id="IPR034004">
    <property type="entry name" value="Zn_ribbon_RPA12_C"/>
</dbReference>
<feature type="binding site" evidence="9">
    <location>
        <position position="120"/>
    </location>
    <ligand>
        <name>Zn(2+)</name>
        <dbReference type="ChEBI" id="CHEBI:29105"/>
        <label>2</label>
    </ligand>
</feature>
<feature type="binding site" evidence="9">
    <location>
        <position position="42"/>
    </location>
    <ligand>
        <name>Zn(2+)</name>
        <dbReference type="ChEBI" id="CHEBI:29105"/>
        <label>1</label>
    </ligand>
</feature>
<dbReference type="GO" id="GO:0005736">
    <property type="term" value="C:RNA polymerase I complex"/>
    <property type="evidence" value="ECO:0007669"/>
    <property type="project" value="TreeGrafter"/>
</dbReference>
<keyword evidence="3 9" id="KW-0479">Metal-binding</keyword>
<feature type="binding site" evidence="9">
    <location>
        <position position="89"/>
    </location>
    <ligand>
        <name>Zn(2+)</name>
        <dbReference type="ChEBI" id="CHEBI:29105"/>
        <label>2</label>
    </ligand>
</feature>
<evidence type="ECO:0000256" key="10">
    <source>
        <dbReference type="PIRSR" id="PIRSR005586-2"/>
    </source>
</evidence>
<keyword evidence="5 9" id="KW-0862">Zinc</keyword>